<evidence type="ECO:0000256" key="7">
    <source>
        <dbReference type="ARBA" id="ARBA00023136"/>
    </source>
</evidence>
<evidence type="ECO:0000256" key="1">
    <source>
        <dbReference type="ARBA" id="ARBA00004141"/>
    </source>
</evidence>
<feature type="transmembrane region" description="Helical" evidence="9">
    <location>
        <begin position="368"/>
        <end position="394"/>
    </location>
</feature>
<dbReference type="Proteomes" id="UP000005730">
    <property type="component" value="Chromosome"/>
</dbReference>
<keyword evidence="5 9" id="KW-1133">Transmembrane helix</keyword>
<keyword evidence="11" id="KW-1185">Reference proteome</keyword>
<evidence type="ECO:0000313" key="10">
    <source>
        <dbReference type="EMBL" id="EHM09982.1"/>
    </source>
</evidence>
<reference evidence="10 11" key="1">
    <citation type="submission" date="2011-10" db="EMBL/GenBank/DDBJ databases">
        <title>The Noncontiguous Finished genome of Thermanaerovibrio velox DSM 12556.</title>
        <authorList>
            <consortium name="US DOE Joint Genome Institute (JGI-PGF)"/>
            <person name="Lucas S."/>
            <person name="Copeland A."/>
            <person name="Lapidus A."/>
            <person name="Glavina del Rio T."/>
            <person name="Dalin E."/>
            <person name="Tice H."/>
            <person name="Bruce D."/>
            <person name="Goodwin L."/>
            <person name="Pitluck S."/>
            <person name="Peters L."/>
            <person name="Mikhailova N."/>
            <person name="Teshima H."/>
            <person name="Kyrpides N."/>
            <person name="Mavromatis K."/>
            <person name="Ivanova N."/>
            <person name="Markowitz V."/>
            <person name="Cheng J.-F."/>
            <person name="Hugenholtz P."/>
            <person name="Woyke T."/>
            <person name="Wu D."/>
            <person name="Spring S."/>
            <person name="Brambilla E.-M."/>
            <person name="Klenk H.-P."/>
            <person name="Eisen J.A."/>
        </authorList>
    </citation>
    <scope>NUCLEOTIDE SEQUENCE [LARGE SCALE GENOMIC DNA]</scope>
    <source>
        <strain evidence="10 11">DSM 12556</strain>
    </source>
</reference>
<dbReference type="GO" id="GO:0046961">
    <property type="term" value="F:proton-transporting ATPase activity, rotational mechanism"/>
    <property type="evidence" value="ECO:0007669"/>
    <property type="project" value="InterPro"/>
</dbReference>
<dbReference type="Gene3D" id="3.30.70.2750">
    <property type="match status" value="1"/>
</dbReference>
<dbReference type="GO" id="GO:0033179">
    <property type="term" value="C:proton-transporting V-type ATPase, V0 domain"/>
    <property type="evidence" value="ECO:0007669"/>
    <property type="project" value="InterPro"/>
</dbReference>
<dbReference type="GO" id="GO:0016471">
    <property type="term" value="C:vacuolar proton-transporting V-type ATPase complex"/>
    <property type="evidence" value="ECO:0007669"/>
    <property type="project" value="TreeGrafter"/>
</dbReference>
<sequence length="666" mass="72940">MALVEMGKYRLAVHSDAAEAVFREIQRFGFCEWILPEGEDGAVKAEEARELRGIDDQLGEARFVIRFLDDKAQQKPGGLDKALGKSPELTLDLLEKEAESRNFPKTAEKIRGLERKLSEIRSEEARLRGIAAQLAPVESLEVPISMFNGGTSMAEAYLGSISEESFFAFSEALQNRLGGAVEVIKLSGGTDGQLLCAVIVLKSHAQVFKTVADEMGFQRMELPKELTGLPQEELAKIRSRLEELEAKTREIEDEARSLADESFADALFVSDYLSILKARKEAILRCDSTGFTRIGEFWMPVSKEADLKKVLAPFESHVDLSKAEVEEDELPPTLLENPSWAASCEPLTLMYGVPTYGGVDPTPKMAPFFFLFFGMCFGDAGYGLILTALFSYFLVKHRLSSNLRKFFQVLAIGNVATVFVGAVTGSWFGNMFDAFSFLRSVKPIKDAMQVLDPMTDPITFLGISLAIGFLQLLFGLWISMMDSVRKGDYFGAVADKGSWIVFLVGLVSWGLGGKISPLVAAVGKVLSAVGAIVLVTTQGRDRKNILSRAVIGLLSLYNVTAYLGDTLSYSRLLALGLSSAAIGMIVNLLCTLVVGVPYVGWLLALVIFVGGHLFSVAANILGAFIHSLRLQYVEFFSKFYEANGRAFTPFSCSTSYVRLSDTENPA</sequence>
<evidence type="ECO:0000313" key="11">
    <source>
        <dbReference type="Proteomes" id="UP000005730"/>
    </source>
</evidence>
<feature type="transmembrane region" description="Helical" evidence="9">
    <location>
        <begin position="515"/>
        <end position="536"/>
    </location>
</feature>
<comment type="subcellular location">
    <subcellularLocation>
        <location evidence="1">Membrane</location>
        <topology evidence="1">Multi-pass membrane protein</topology>
    </subcellularLocation>
</comment>
<dbReference type="RefSeq" id="WP_006583476.1">
    <property type="nucleotide sequence ID" value="NZ_CM001377.1"/>
</dbReference>
<dbReference type="Gene3D" id="3.30.70.2170">
    <property type="match status" value="1"/>
</dbReference>
<keyword evidence="3" id="KW-0813">Transport</keyword>
<organism evidence="10 11">
    <name type="scientific">Thermanaerovibrio velox DSM 12556</name>
    <dbReference type="NCBI Taxonomy" id="926567"/>
    <lineage>
        <taxon>Bacteria</taxon>
        <taxon>Thermotogati</taxon>
        <taxon>Synergistota</taxon>
        <taxon>Synergistia</taxon>
        <taxon>Synergistales</taxon>
        <taxon>Synergistaceae</taxon>
        <taxon>Thermanaerovibrio</taxon>
    </lineage>
</organism>
<feature type="transmembrane region" description="Helical" evidence="9">
    <location>
        <begin position="489"/>
        <end position="509"/>
    </location>
</feature>
<feature type="coiled-coil region" evidence="8">
    <location>
        <begin position="234"/>
        <end position="261"/>
    </location>
</feature>
<dbReference type="GO" id="GO:0051117">
    <property type="term" value="F:ATPase binding"/>
    <property type="evidence" value="ECO:0007669"/>
    <property type="project" value="TreeGrafter"/>
</dbReference>
<feature type="transmembrane region" description="Helical" evidence="9">
    <location>
        <begin position="545"/>
        <end position="563"/>
    </location>
</feature>
<feature type="transmembrane region" description="Helical" evidence="9">
    <location>
        <begin position="406"/>
        <end position="428"/>
    </location>
</feature>
<feature type="transmembrane region" description="Helical" evidence="9">
    <location>
        <begin position="601"/>
        <end position="625"/>
    </location>
</feature>
<dbReference type="EMBL" id="CM001377">
    <property type="protein sequence ID" value="EHM09982.1"/>
    <property type="molecule type" value="Genomic_DNA"/>
</dbReference>
<evidence type="ECO:0000256" key="8">
    <source>
        <dbReference type="SAM" id="Coils"/>
    </source>
</evidence>
<dbReference type="eggNOG" id="COG1269">
    <property type="taxonomic scope" value="Bacteria"/>
</dbReference>
<comment type="similarity">
    <text evidence="2">Belongs to the V-ATPase 116 kDa subunit family.</text>
</comment>
<evidence type="ECO:0000256" key="6">
    <source>
        <dbReference type="ARBA" id="ARBA00023065"/>
    </source>
</evidence>
<feature type="transmembrane region" description="Helical" evidence="9">
    <location>
        <begin position="569"/>
        <end position="594"/>
    </location>
</feature>
<dbReference type="HOGENOM" id="CLU_025558_1_0_0"/>
<evidence type="ECO:0000256" key="4">
    <source>
        <dbReference type="ARBA" id="ARBA00022692"/>
    </source>
</evidence>
<proteinExistence type="inferred from homology"/>
<dbReference type="Pfam" id="PF01496">
    <property type="entry name" value="V_ATPase_I"/>
    <property type="match status" value="2"/>
</dbReference>
<dbReference type="PANTHER" id="PTHR11629">
    <property type="entry name" value="VACUOLAR PROTON ATPASES"/>
    <property type="match status" value="1"/>
</dbReference>
<keyword evidence="4 9" id="KW-0812">Transmembrane</keyword>
<protein>
    <submittedName>
        <fullName evidence="10">Vacuolar-type H+-ATPase subunit I</fullName>
    </submittedName>
</protein>
<dbReference type="AlphaFoldDB" id="H0URP3"/>
<dbReference type="InterPro" id="IPR002490">
    <property type="entry name" value="V-ATPase_116kDa_su"/>
</dbReference>
<accession>H0URP3</accession>
<dbReference type="PANTHER" id="PTHR11629:SF63">
    <property type="entry name" value="V-TYPE PROTON ATPASE SUBUNIT A"/>
    <property type="match status" value="1"/>
</dbReference>
<name>H0URP3_9BACT</name>
<feature type="transmembrane region" description="Helical" evidence="9">
    <location>
        <begin position="458"/>
        <end position="477"/>
    </location>
</feature>
<evidence type="ECO:0000256" key="9">
    <source>
        <dbReference type="SAM" id="Phobius"/>
    </source>
</evidence>
<gene>
    <name evidence="10" type="ORF">TheveDRAFT_0844</name>
</gene>
<keyword evidence="8" id="KW-0175">Coiled coil</keyword>
<keyword evidence="7 9" id="KW-0472">Membrane</keyword>
<dbReference type="GO" id="GO:0007035">
    <property type="term" value="P:vacuolar acidification"/>
    <property type="evidence" value="ECO:0007669"/>
    <property type="project" value="TreeGrafter"/>
</dbReference>
<dbReference type="STRING" id="926567.TheveDRAFT_0844"/>
<evidence type="ECO:0000256" key="2">
    <source>
        <dbReference type="ARBA" id="ARBA00009904"/>
    </source>
</evidence>
<evidence type="ECO:0000256" key="3">
    <source>
        <dbReference type="ARBA" id="ARBA00022448"/>
    </source>
</evidence>
<keyword evidence="6" id="KW-0406">Ion transport</keyword>
<dbReference type="Gene3D" id="1.20.1460.20">
    <property type="match status" value="1"/>
</dbReference>
<evidence type="ECO:0000256" key="5">
    <source>
        <dbReference type="ARBA" id="ARBA00022989"/>
    </source>
</evidence>